<protein>
    <recommendedName>
        <fullName evidence="3">GyrI-like small molecule binding domain-containing protein</fullName>
    </recommendedName>
</protein>
<keyword evidence="2" id="KW-1185">Reference proteome</keyword>
<dbReference type="RefSeq" id="WP_073131232.1">
    <property type="nucleotide sequence ID" value="NZ_FQWQ01000001.1"/>
</dbReference>
<proteinExistence type="predicted"/>
<evidence type="ECO:0008006" key="3">
    <source>
        <dbReference type="Google" id="ProtNLM"/>
    </source>
</evidence>
<organism evidence="1 2">
    <name type="scientific">Chryseolinea serpens</name>
    <dbReference type="NCBI Taxonomy" id="947013"/>
    <lineage>
        <taxon>Bacteria</taxon>
        <taxon>Pseudomonadati</taxon>
        <taxon>Bacteroidota</taxon>
        <taxon>Cytophagia</taxon>
        <taxon>Cytophagales</taxon>
        <taxon>Fulvivirgaceae</taxon>
        <taxon>Chryseolinea</taxon>
    </lineage>
</organism>
<accession>A0A1M5KQL1</accession>
<name>A0A1M5KQL1_9BACT</name>
<sequence length="135" mass="15724">MEKFVLPKDLHLFGNRVHTFPMGIKESFDALIEMLPEGLERPYYGVSWMEGEDVIYYTMAAEKFQRESKKYNCEMGLTIEKGEYLAATVYDWMSKTDSIKDVFDALMKDPRVAMGAPCVEWYKSDEEMVCMIKSK</sequence>
<evidence type="ECO:0000313" key="1">
    <source>
        <dbReference type="EMBL" id="SHG54970.1"/>
    </source>
</evidence>
<reference evidence="1 2" key="1">
    <citation type="submission" date="2016-11" db="EMBL/GenBank/DDBJ databases">
        <authorList>
            <person name="Jaros S."/>
            <person name="Januszkiewicz K."/>
            <person name="Wedrychowicz H."/>
        </authorList>
    </citation>
    <scope>NUCLEOTIDE SEQUENCE [LARGE SCALE GENOMIC DNA]</scope>
    <source>
        <strain evidence="1 2">DSM 24574</strain>
    </source>
</reference>
<gene>
    <name evidence="1" type="ORF">SAMN04488109_0781</name>
</gene>
<evidence type="ECO:0000313" key="2">
    <source>
        <dbReference type="Proteomes" id="UP000184212"/>
    </source>
</evidence>
<dbReference type="EMBL" id="FQWQ01000001">
    <property type="protein sequence ID" value="SHG54970.1"/>
    <property type="molecule type" value="Genomic_DNA"/>
</dbReference>
<dbReference type="Proteomes" id="UP000184212">
    <property type="component" value="Unassembled WGS sequence"/>
</dbReference>
<dbReference type="AlphaFoldDB" id="A0A1M5KQL1"/>
<dbReference type="OrthoDB" id="328886at2"/>